<dbReference type="GO" id="GO:0009699">
    <property type="term" value="P:phenylpropanoid biosynthetic process"/>
    <property type="evidence" value="ECO:0007669"/>
    <property type="project" value="UniProtKB-ARBA"/>
</dbReference>
<comment type="similarity">
    <text evidence="1 4">Belongs to the plant dirigent protein family.</text>
</comment>
<evidence type="ECO:0000256" key="4">
    <source>
        <dbReference type="RuleBase" id="RU363099"/>
    </source>
</evidence>
<feature type="signal peptide" evidence="4">
    <location>
        <begin position="1"/>
        <end position="22"/>
    </location>
</feature>
<reference evidence="6" key="3">
    <citation type="submission" date="2020-04" db="EMBL/GenBank/DDBJ databases">
        <authorList>
            <person name="Grover C.E."/>
            <person name="Arick M.A. II"/>
            <person name="Thrash A."/>
            <person name="Conover J.L."/>
            <person name="Sanders W.S."/>
            <person name="Peterson D.G."/>
            <person name="Scheffler J.A."/>
            <person name="Scheffler B.E."/>
            <person name="Wendel J.F."/>
        </authorList>
    </citation>
    <scope>NUCLEOTIDE SEQUENCE</scope>
    <source>
        <strain evidence="6">8</strain>
        <tissue evidence="6">Leaf</tissue>
    </source>
</reference>
<dbReference type="Proteomes" id="UP000593578">
    <property type="component" value="Unassembled WGS sequence"/>
</dbReference>
<dbReference type="InterPro" id="IPR044859">
    <property type="entry name" value="Allene_oxi_cyc_Dirigent"/>
</dbReference>
<keyword evidence="3 4" id="KW-0964">Secreted</keyword>
<comment type="subcellular location">
    <subcellularLocation>
        <location evidence="4">Secreted</location>
        <location evidence="4">Extracellular space</location>
        <location evidence="4">Apoplast</location>
    </subcellularLocation>
</comment>
<dbReference type="Proteomes" id="UP000032304">
    <property type="component" value="Chromosome 7"/>
</dbReference>
<protein>
    <recommendedName>
        <fullName evidence="4">Dirigent protein</fullName>
    </recommendedName>
</protein>
<evidence type="ECO:0000256" key="2">
    <source>
        <dbReference type="ARBA" id="ARBA00011738"/>
    </source>
</evidence>
<comment type="subunit">
    <text evidence="2 4">Homodimer.</text>
</comment>
<dbReference type="InterPro" id="IPR004265">
    <property type="entry name" value="Dirigent"/>
</dbReference>
<dbReference type="Gene3D" id="2.40.480.10">
    <property type="entry name" value="Allene oxide cyclase-like"/>
    <property type="match status" value="1"/>
</dbReference>
<dbReference type="STRING" id="29730.A0A0D2SNZ5"/>
<organism evidence="5 7">
    <name type="scientific">Gossypium raimondii</name>
    <name type="common">Peruvian cotton</name>
    <name type="synonym">Gossypium klotzschianum subsp. raimondii</name>
    <dbReference type="NCBI Taxonomy" id="29730"/>
    <lineage>
        <taxon>Eukaryota</taxon>
        <taxon>Viridiplantae</taxon>
        <taxon>Streptophyta</taxon>
        <taxon>Embryophyta</taxon>
        <taxon>Tracheophyta</taxon>
        <taxon>Spermatophyta</taxon>
        <taxon>Magnoliopsida</taxon>
        <taxon>eudicotyledons</taxon>
        <taxon>Gunneridae</taxon>
        <taxon>Pentapetalae</taxon>
        <taxon>rosids</taxon>
        <taxon>malvids</taxon>
        <taxon>Malvales</taxon>
        <taxon>Malvaceae</taxon>
        <taxon>Malvoideae</taxon>
        <taxon>Gossypium</taxon>
    </lineage>
</organism>
<dbReference type="PANTHER" id="PTHR21495">
    <property type="entry name" value="NUCLEOPORIN-RELATED"/>
    <property type="match status" value="1"/>
</dbReference>
<dbReference type="OrthoDB" id="935488at2759"/>
<reference evidence="5 7" key="1">
    <citation type="journal article" date="2012" name="Nature">
        <title>Repeated polyploidization of Gossypium genomes and the evolution of spinnable cotton fibres.</title>
        <authorList>
            <person name="Paterson A.H."/>
            <person name="Wendel J.F."/>
            <person name="Gundlach H."/>
            <person name="Guo H."/>
            <person name="Jenkins J."/>
            <person name="Jin D."/>
            <person name="Llewellyn D."/>
            <person name="Showmaker K.C."/>
            <person name="Shu S."/>
            <person name="Udall J."/>
            <person name="Yoo M.J."/>
            <person name="Byers R."/>
            <person name="Chen W."/>
            <person name="Doron-Faigenboim A."/>
            <person name="Duke M.V."/>
            <person name="Gong L."/>
            <person name="Grimwood J."/>
            <person name="Grover C."/>
            <person name="Grupp K."/>
            <person name="Hu G."/>
            <person name="Lee T.H."/>
            <person name="Li J."/>
            <person name="Lin L."/>
            <person name="Liu T."/>
            <person name="Marler B.S."/>
            <person name="Page J.T."/>
            <person name="Roberts A.W."/>
            <person name="Romanel E."/>
            <person name="Sanders W.S."/>
            <person name="Szadkowski E."/>
            <person name="Tan X."/>
            <person name="Tang H."/>
            <person name="Xu C."/>
            <person name="Wang J."/>
            <person name="Wang Z."/>
            <person name="Zhang D."/>
            <person name="Zhang L."/>
            <person name="Ashrafi H."/>
            <person name="Bedon F."/>
            <person name="Bowers J.E."/>
            <person name="Brubaker C.L."/>
            <person name="Chee P.W."/>
            <person name="Das S."/>
            <person name="Gingle A.R."/>
            <person name="Haigler C.H."/>
            <person name="Harker D."/>
            <person name="Hoffmann L.V."/>
            <person name="Hovav R."/>
            <person name="Jones D.C."/>
            <person name="Lemke C."/>
            <person name="Mansoor S."/>
            <person name="ur Rahman M."/>
            <person name="Rainville L.N."/>
            <person name="Rambani A."/>
            <person name="Reddy U.K."/>
            <person name="Rong J.K."/>
            <person name="Saranga Y."/>
            <person name="Scheffler B.E."/>
            <person name="Scheffler J.A."/>
            <person name="Stelly D.M."/>
            <person name="Triplett B.A."/>
            <person name="Van Deynze A."/>
            <person name="Vaslin M.F."/>
            <person name="Waghmare V.N."/>
            <person name="Walford S.A."/>
            <person name="Wright R.J."/>
            <person name="Zaki E.A."/>
            <person name="Zhang T."/>
            <person name="Dennis E.S."/>
            <person name="Mayer K.F."/>
            <person name="Peterson D.G."/>
            <person name="Rokhsar D.S."/>
            <person name="Wang X."/>
            <person name="Schmutz J."/>
        </authorList>
    </citation>
    <scope>NUCLEOTIDE SEQUENCE [LARGE SCALE GENOMIC DNA]</scope>
</reference>
<proteinExistence type="inferred from homology"/>
<reference evidence="6 8" key="2">
    <citation type="journal article" date="2019" name="Genome Biol. Evol.">
        <title>Insights into the evolution of the New World diploid cottons (Gossypium, subgenus Houzingenia) based on genome sequencing.</title>
        <authorList>
            <person name="Grover C.E."/>
            <person name="Arick M.A. 2nd"/>
            <person name="Thrash A."/>
            <person name="Conover J.L."/>
            <person name="Sanders W.S."/>
            <person name="Peterson D.G."/>
            <person name="Frelichowski J.E."/>
            <person name="Scheffler J.A."/>
            <person name="Scheffler B.E."/>
            <person name="Wendel J.F."/>
        </authorList>
    </citation>
    <scope>NUCLEOTIDE SEQUENCE [LARGE SCALE GENOMIC DNA]</scope>
    <source>
        <strain evidence="6">8</strain>
        <tissue evidence="6">Leaf</tissue>
    </source>
</reference>
<dbReference type="Pfam" id="PF03018">
    <property type="entry name" value="Dirigent"/>
    <property type="match status" value="1"/>
</dbReference>
<keyword evidence="7" id="KW-1185">Reference proteome</keyword>
<dbReference type="eggNOG" id="ENOG502RXRA">
    <property type="taxonomic scope" value="Eukaryota"/>
</dbReference>
<evidence type="ECO:0000313" key="6">
    <source>
        <dbReference type="EMBL" id="MBA0591289.1"/>
    </source>
</evidence>
<evidence type="ECO:0000313" key="7">
    <source>
        <dbReference type="Proteomes" id="UP000032304"/>
    </source>
</evidence>
<dbReference type="EMBL" id="CM001746">
    <property type="protein sequence ID" value="KJB45879.1"/>
    <property type="molecule type" value="Genomic_DNA"/>
</dbReference>
<evidence type="ECO:0000256" key="3">
    <source>
        <dbReference type="ARBA" id="ARBA00022525"/>
    </source>
</evidence>
<dbReference type="GO" id="GO:0048046">
    <property type="term" value="C:apoplast"/>
    <property type="evidence" value="ECO:0007669"/>
    <property type="project" value="UniProtKB-SubCell"/>
</dbReference>
<feature type="chain" id="PRO_5033755255" description="Dirigent protein" evidence="4">
    <location>
        <begin position="23"/>
        <end position="194"/>
    </location>
</feature>
<evidence type="ECO:0000313" key="5">
    <source>
        <dbReference type="EMBL" id="KJB45879.1"/>
    </source>
</evidence>
<gene>
    <name evidence="5" type="ORF">B456_007G337000</name>
    <name evidence="6" type="ORF">Gorai_019967</name>
</gene>
<evidence type="ECO:0000313" key="8">
    <source>
        <dbReference type="Proteomes" id="UP000593578"/>
    </source>
</evidence>
<dbReference type="KEGG" id="gra:105761399"/>
<dbReference type="AlphaFoldDB" id="A0A0D2SNZ5"/>
<accession>A0A0D2SNZ5</accession>
<dbReference type="OMA" id="VFAWVMI"/>
<dbReference type="EMBL" id="JABEZZ010000007">
    <property type="protein sequence ID" value="MBA0591289.1"/>
    <property type="molecule type" value="Genomic_DNA"/>
</dbReference>
<dbReference type="Gramene" id="KJB45879">
    <property type="protein sequence ID" value="KJB45879"/>
    <property type="gene ID" value="B456_007G337000"/>
</dbReference>
<evidence type="ECO:0000256" key="1">
    <source>
        <dbReference type="ARBA" id="ARBA00010746"/>
    </source>
</evidence>
<sequence length="194" mass="21449">MEKQMVFAWVMIFCLAIAPVYGQHYSKPIKLGGRVEKKTRLRFFYHDFPGGKNPTTVLLAQANITQDFFSPSPYSSLYAMDDPLTIGPERTSTNIGNAQGLYIALSRDPNKFTAVLYADFAFTTGRFNGSSFSLFSRYPPTDFVPSPDTICEMAIVGGRGAFKMAKGFALLRATSSNAMTGDASLEVNVTLYHY</sequence>
<name>A0A0D2SNZ5_GOSRA</name>
<keyword evidence="4" id="KW-0052">Apoplast</keyword>
<keyword evidence="4" id="KW-0732">Signal</keyword>
<comment type="function">
    <text evidence="4">Dirigent proteins impart stereoselectivity on the phenoxy radical-coupling reaction, yielding optically active lignans from two molecules of coniferyl alcohol in the biosynthesis of lignans, flavonolignans, and alkaloids and thus plays a central role in plant secondary metabolism.</text>
</comment>